<dbReference type="EMBL" id="CAJDYZ010006612">
    <property type="protein sequence ID" value="CAD1473531.1"/>
    <property type="molecule type" value="Genomic_DNA"/>
</dbReference>
<dbReference type="Proteomes" id="UP000752696">
    <property type="component" value="Unassembled WGS sequence"/>
</dbReference>
<sequence>KGKSSSTTTPTSVSVEQAAVEEDAEADGGDDRQRDRGLESEPVALLPFVSPSFKHAALHTQNCVEICVL</sequence>
<protein>
    <submittedName>
        <fullName evidence="2">Uncharacterized protein</fullName>
    </submittedName>
</protein>
<accession>A0A6V7H247</accession>
<feature type="non-terminal residue" evidence="2">
    <location>
        <position position="1"/>
    </location>
</feature>
<organism evidence="2 3">
    <name type="scientific">Heterotrigona itama</name>
    <dbReference type="NCBI Taxonomy" id="395501"/>
    <lineage>
        <taxon>Eukaryota</taxon>
        <taxon>Metazoa</taxon>
        <taxon>Ecdysozoa</taxon>
        <taxon>Arthropoda</taxon>
        <taxon>Hexapoda</taxon>
        <taxon>Insecta</taxon>
        <taxon>Pterygota</taxon>
        <taxon>Neoptera</taxon>
        <taxon>Endopterygota</taxon>
        <taxon>Hymenoptera</taxon>
        <taxon>Apocrita</taxon>
        <taxon>Aculeata</taxon>
        <taxon>Apoidea</taxon>
        <taxon>Anthophila</taxon>
        <taxon>Apidae</taxon>
        <taxon>Heterotrigona</taxon>
    </lineage>
</organism>
<comment type="caution">
    <text evidence="2">The sequence shown here is derived from an EMBL/GenBank/DDBJ whole genome shotgun (WGS) entry which is preliminary data.</text>
</comment>
<evidence type="ECO:0000313" key="3">
    <source>
        <dbReference type="Proteomes" id="UP000752696"/>
    </source>
</evidence>
<dbReference type="AlphaFoldDB" id="A0A6V7H247"/>
<gene>
    <name evidence="2" type="ORF">MHI_LOCUS381983</name>
</gene>
<keyword evidence="3" id="KW-1185">Reference proteome</keyword>
<feature type="compositionally biased region" description="Basic and acidic residues" evidence="1">
    <location>
        <begin position="29"/>
        <end position="39"/>
    </location>
</feature>
<evidence type="ECO:0000313" key="2">
    <source>
        <dbReference type="EMBL" id="CAD1473531.1"/>
    </source>
</evidence>
<feature type="compositionally biased region" description="Low complexity" evidence="1">
    <location>
        <begin position="1"/>
        <end position="18"/>
    </location>
</feature>
<proteinExistence type="predicted"/>
<name>A0A6V7H247_9HYME</name>
<feature type="non-terminal residue" evidence="2">
    <location>
        <position position="69"/>
    </location>
</feature>
<feature type="region of interest" description="Disordered" evidence="1">
    <location>
        <begin position="1"/>
        <end position="39"/>
    </location>
</feature>
<reference evidence="2" key="1">
    <citation type="submission" date="2020-07" db="EMBL/GenBank/DDBJ databases">
        <authorList>
            <person name="Nazaruddin N."/>
        </authorList>
    </citation>
    <scope>NUCLEOTIDE SEQUENCE</scope>
</reference>
<feature type="compositionally biased region" description="Acidic residues" evidence="1">
    <location>
        <begin position="19"/>
        <end position="28"/>
    </location>
</feature>
<evidence type="ECO:0000256" key="1">
    <source>
        <dbReference type="SAM" id="MobiDB-lite"/>
    </source>
</evidence>